<dbReference type="AlphaFoldDB" id="A0A6C0BA40"/>
<evidence type="ECO:0000313" key="1">
    <source>
        <dbReference type="EMBL" id="QHS88900.1"/>
    </source>
</evidence>
<accession>A0A6C0BA40</accession>
<reference evidence="1" key="1">
    <citation type="journal article" date="2020" name="Nature">
        <title>Giant virus diversity and host interactions through global metagenomics.</title>
        <authorList>
            <person name="Schulz F."/>
            <person name="Roux S."/>
            <person name="Paez-Espino D."/>
            <person name="Jungbluth S."/>
            <person name="Walsh D.A."/>
            <person name="Denef V.J."/>
            <person name="McMahon K.D."/>
            <person name="Konstantinidis K.T."/>
            <person name="Eloe-Fadrosh E.A."/>
            <person name="Kyrpides N.C."/>
            <person name="Woyke T."/>
        </authorList>
    </citation>
    <scope>NUCLEOTIDE SEQUENCE</scope>
    <source>
        <strain evidence="1">GVMAG-M-3300010158-59</strain>
    </source>
</reference>
<proteinExistence type="predicted"/>
<name>A0A6C0BA40_9ZZZZ</name>
<dbReference type="EMBL" id="MN739103">
    <property type="protein sequence ID" value="QHS88900.1"/>
    <property type="molecule type" value="Genomic_DNA"/>
</dbReference>
<protein>
    <submittedName>
        <fullName evidence="1">Uncharacterized protein</fullName>
    </submittedName>
</protein>
<organism evidence="1">
    <name type="scientific">viral metagenome</name>
    <dbReference type="NCBI Taxonomy" id="1070528"/>
    <lineage>
        <taxon>unclassified sequences</taxon>
        <taxon>metagenomes</taxon>
        <taxon>organismal metagenomes</taxon>
    </lineage>
</organism>
<sequence>MSIFCSILHKLYDLEIPLPETEDYFLYYQAMQKNILNTQTYYLYQFIINFYIKTNHFTKTKKKIRAIKWKHLKENLDNIFFSKKEKDNLLDAFSKTQKKMFALSKFVHIYKMKKIPIKIQTDLMLNEIDLQRKNVFVLLQDGIKYAFVINDLIHIINTSLSHCCYFFAEPHKIKNPYNNISFNKAVLYNLYFFIRTNLFTMPMLFELFFQCNFDLQIFKINNEHSIREVFIKNYVSYSHHYELYYHVTSMINNYYIDIDQDFPRETLVNIMRPYLHLYFLGKYLIFGCEKKYLVTRRLRKKLLQFSKYNPDFGKKIITPYPIFDSSIHPFLFQALKYTYVVTFNTDHLSFHDDTIAISDFELNYEDDYDSMEDN</sequence>